<sequence>MLGDGPKCSAHDAHLAPSRCTGSFACRSLVGSADFDRVEIQAEDFNAGGGMLPGKYVDVLVGDESEVEAEKVVQIRCPGNELENEHRYRAALELCLGEV</sequence>
<protein>
    <submittedName>
        <fullName evidence="1">Uncharacterized protein</fullName>
    </submittedName>
</protein>
<gene>
    <name evidence="1" type="ORF">FVE85_0007</name>
</gene>
<dbReference type="EMBL" id="VRMN01000002">
    <property type="protein sequence ID" value="KAA8496278.1"/>
    <property type="molecule type" value="Genomic_DNA"/>
</dbReference>
<name>A0A5J4YYT3_PORPP</name>
<evidence type="ECO:0000313" key="2">
    <source>
        <dbReference type="Proteomes" id="UP000324585"/>
    </source>
</evidence>
<proteinExistence type="predicted"/>
<reference evidence="2" key="1">
    <citation type="journal article" date="2019" name="Nat. Commun.">
        <title>Expansion of phycobilisome linker gene families in mesophilic red algae.</title>
        <authorList>
            <person name="Lee J."/>
            <person name="Kim D."/>
            <person name="Bhattacharya D."/>
            <person name="Yoon H.S."/>
        </authorList>
    </citation>
    <scope>NUCLEOTIDE SEQUENCE [LARGE SCALE GENOMIC DNA]</scope>
    <source>
        <strain evidence="2">CCMP 1328</strain>
    </source>
</reference>
<dbReference type="AlphaFoldDB" id="A0A5J4YYT3"/>
<keyword evidence="2" id="KW-1185">Reference proteome</keyword>
<comment type="caution">
    <text evidence="1">The sequence shown here is derived from an EMBL/GenBank/DDBJ whole genome shotgun (WGS) entry which is preliminary data.</text>
</comment>
<dbReference type="Proteomes" id="UP000324585">
    <property type="component" value="Unassembled WGS sequence"/>
</dbReference>
<organism evidence="1 2">
    <name type="scientific">Porphyridium purpureum</name>
    <name type="common">Red alga</name>
    <name type="synonym">Porphyridium cruentum</name>
    <dbReference type="NCBI Taxonomy" id="35688"/>
    <lineage>
        <taxon>Eukaryota</taxon>
        <taxon>Rhodophyta</taxon>
        <taxon>Bangiophyceae</taxon>
        <taxon>Porphyridiales</taxon>
        <taxon>Porphyridiaceae</taxon>
        <taxon>Porphyridium</taxon>
    </lineage>
</organism>
<accession>A0A5J4YYT3</accession>
<evidence type="ECO:0000313" key="1">
    <source>
        <dbReference type="EMBL" id="KAA8496278.1"/>
    </source>
</evidence>